<gene>
    <name evidence="14" type="ORF">PHAECO_LOCUS2087</name>
</gene>
<feature type="region of interest" description="Disordered" evidence="11">
    <location>
        <begin position="270"/>
        <end position="295"/>
    </location>
</feature>
<evidence type="ECO:0000256" key="8">
    <source>
        <dbReference type="ARBA" id="ARBA00023163"/>
    </source>
</evidence>
<evidence type="ECO:0000256" key="5">
    <source>
        <dbReference type="ARBA" id="ARBA00022771"/>
    </source>
</evidence>
<keyword evidence="8" id="KW-0804">Transcription</keyword>
<keyword evidence="10" id="KW-0539">Nucleus</keyword>
<evidence type="ECO:0000256" key="11">
    <source>
        <dbReference type="SAM" id="MobiDB-lite"/>
    </source>
</evidence>
<keyword evidence="15" id="KW-1185">Reference proteome</keyword>
<dbReference type="PANTHER" id="PTHR13578">
    <property type="entry name" value="ADDITIONAL SEX COMBS LIKE PROTEIN ASXL"/>
    <property type="match status" value="1"/>
</dbReference>
<feature type="compositionally biased region" description="Polar residues" evidence="11">
    <location>
        <begin position="1746"/>
        <end position="1759"/>
    </location>
</feature>
<dbReference type="InterPro" id="IPR002104">
    <property type="entry name" value="Integrase_catalytic"/>
</dbReference>
<dbReference type="Pfam" id="PF13922">
    <property type="entry name" value="PHD_3"/>
    <property type="match status" value="1"/>
</dbReference>
<dbReference type="GO" id="GO:0009887">
    <property type="term" value="P:animal organ morphogenesis"/>
    <property type="evidence" value="ECO:0007669"/>
    <property type="project" value="TreeGrafter"/>
</dbReference>
<dbReference type="SUPFAM" id="SSF56349">
    <property type="entry name" value="DNA breaking-rejoining enzymes"/>
    <property type="match status" value="1"/>
</dbReference>
<evidence type="ECO:0000256" key="7">
    <source>
        <dbReference type="ARBA" id="ARBA00023015"/>
    </source>
</evidence>
<feature type="compositionally biased region" description="Low complexity" evidence="11">
    <location>
        <begin position="539"/>
        <end position="551"/>
    </location>
</feature>
<dbReference type="InterPro" id="IPR044867">
    <property type="entry name" value="DEUBAD_dom"/>
</dbReference>
<evidence type="ECO:0000313" key="15">
    <source>
        <dbReference type="Proteomes" id="UP001153737"/>
    </source>
</evidence>
<evidence type="ECO:0000256" key="1">
    <source>
        <dbReference type="ARBA" id="ARBA00004123"/>
    </source>
</evidence>
<dbReference type="PROSITE" id="PS51916">
    <property type="entry name" value="DEUBAD"/>
    <property type="match status" value="1"/>
</dbReference>
<proteinExistence type="inferred from homology"/>
<feature type="compositionally biased region" description="Basic residues" evidence="11">
    <location>
        <begin position="58"/>
        <end position="78"/>
    </location>
</feature>
<keyword evidence="5" id="KW-0863">Zinc-finger</keyword>
<feature type="region of interest" description="Disordered" evidence="11">
    <location>
        <begin position="1737"/>
        <end position="1801"/>
    </location>
</feature>
<evidence type="ECO:0000256" key="2">
    <source>
        <dbReference type="ARBA" id="ARBA00006391"/>
    </source>
</evidence>
<evidence type="ECO:0000256" key="10">
    <source>
        <dbReference type="ARBA" id="ARBA00023242"/>
    </source>
</evidence>
<dbReference type="InterPro" id="IPR026905">
    <property type="entry name" value="ASX-like_PHD"/>
</dbReference>
<evidence type="ECO:0000256" key="9">
    <source>
        <dbReference type="ARBA" id="ARBA00023172"/>
    </source>
</evidence>
<dbReference type="OrthoDB" id="9348951at2759"/>
<dbReference type="InterPro" id="IPR028020">
    <property type="entry name" value="ASX_DEUBAD_dom"/>
</dbReference>
<dbReference type="GO" id="GO:0006310">
    <property type="term" value="P:DNA recombination"/>
    <property type="evidence" value="ECO:0007669"/>
    <property type="project" value="UniProtKB-KW"/>
</dbReference>
<dbReference type="GO" id="GO:0008270">
    <property type="term" value="F:zinc ion binding"/>
    <property type="evidence" value="ECO:0007669"/>
    <property type="project" value="UniProtKB-KW"/>
</dbReference>
<dbReference type="GO" id="GO:0045944">
    <property type="term" value="P:positive regulation of transcription by RNA polymerase II"/>
    <property type="evidence" value="ECO:0007669"/>
    <property type="project" value="TreeGrafter"/>
</dbReference>
<dbReference type="Gene3D" id="1.10.443.10">
    <property type="entry name" value="Intergrase catalytic core"/>
    <property type="match status" value="1"/>
</dbReference>
<feature type="domain" description="DEUBAD" evidence="13">
    <location>
        <begin position="160"/>
        <end position="273"/>
    </location>
</feature>
<evidence type="ECO:0000256" key="4">
    <source>
        <dbReference type="ARBA" id="ARBA00022723"/>
    </source>
</evidence>
<dbReference type="GO" id="GO:0015074">
    <property type="term" value="P:DNA integration"/>
    <property type="evidence" value="ECO:0007669"/>
    <property type="project" value="InterPro"/>
</dbReference>
<organism evidence="14 15">
    <name type="scientific">Phaedon cochleariae</name>
    <name type="common">Mustard beetle</name>
    <dbReference type="NCBI Taxonomy" id="80249"/>
    <lineage>
        <taxon>Eukaryota</taxon>
        <taxon>Metazoa</taxon>
        <taxon>Ecdysozoa</taxon>
        <taxon>Arthropoda</taxon>
        <taxon>Hexapoda</taxon>
        <taxon>Insecta</taxon>
        <taxon>Pterygota</taxon>
        <taxon>Neoptera</taxon>
        <taxon>Endopterygota</taxon>
        <taxon>Coleoptera</taxon>
        <taxon>Polyphaga</taxon>
        <taxon>Cucujiformia</taxon>
        <taxon>Chrysomeloidea</taxon>
        <taxon>Chrysomelidae</taxon>
        <taxon>Chrysomelinae</taxon>
        <taxon>Chrysomelini</taxon>
        <taxon>Phaedon</taxon>
    </lineage>
</organism>
<dbReference type="Proteomes" id="UP001153737">
    <property type="component" value="Chromosome 10"/>
</dbReference>
<evidence type="ECO:0000313" key="14">
    <source>
        <dbReference type="EMBL" id="CAG9814340.1"/>
    </source>
</evidence>
<feature type="compositionally biased region" description="Polar residues" evidence="11">
    <location>
        <begin position="274"/>
        <end position="289"/>
    </location>
</feature>
<reference evidence="14" key="1">
    <citation type="submission" date="2022-01" db="EMBL/GenBank/DDBJ databases">
        <authorList>
            <person name="King R."/>
        </authorList>
    </citation>
    <scope>NUCLEOTIDE SEQUENCE</scope>
</reference>
<feature type="region of interest" description="Disordered" evidence="11">
    <location>
        <begin position="1559"/>
        <end position="1595"/>
    </location>
</feature>
<evidence type="ECO:0000256" key="6">
    <source>
        <dbReference type="ARBA" id="ARBA00022833"/>
    </source>
</evidence>
<comment type="similarity">
    <text evidence="2">Belongs to the Asx family.</text>
</comment>
<feature type="region of interest" description="Disordered" evidence="11">
    <location>
        <begin position="1127"/>
        <end position="1168"/>
    </location>
</feature>
<feature type="compositionally biased region" description="Low complexity" evidence="11">
    <location>
        <begin position="1560"/>
        <end position="1574"/>
    </location>
</feature>
<feature type="domain" description="Tyr recombinase" evidence="12">
    <location>
        <begin position="1320"/>
        <end position="1513"/>
    </location>
</feature>
<dbReference type="GO" id="GO:0035517">
    <property type="term" value="C:PR-DUB complex"/>
    <property type="evidence" value="ECO:0007669"/>
    <property type="project" value="TreeGrafter"/>
</dbReference>
<keyword evidence="9" id="KW-0233">DNA recombination</keyword>
<dbReference type="CDD" id="cd00397">
    <property type="entry name" value="DNA_BRE_C"/>
    <property type="match status" value="1"/>
</dbReference>
<dbReference type="InterPro" id="IPR013762">
    <property type="entry name" value="Integrase-like_cat_sf"/>
</dbReference>
<feature type="compositionally biased region" description="Polar residues" evidence="11">
    <location>
        <begin position="8"/>
        <end position="19"/>
    </location>
</feature>
<keyword evidence="3" id="KW-0678">Repressor</keyword>
<dbReference type="PROSITE" id="PS51898">
    <property type="entry name" value="TYR_RECOMBINASE"/>
    <property type="match status" value="1"/>
</dbReference>
<comment type="subcellular location">
    <subcellularLocation>
        <location evidence="1">Nucleus</location>
    </subcellularLocation>
</comment>
<dbReference type="GO" id="GO:0003677">
    <property type="term" value="F:DNA binding"/>
    <property type="evidence" value="ECO:0007669"/>
    <property type="project" value="InterPro"/>
</dbReference>
<dbReference type="Pfam" id="PF00589">
    <property type="entry name" value="Phage_integrase"/>
    <property type="match status" value="1"/>
</dbReference>
<reference evidence="14" key="2">
    <citation type="submission" date="2022-10" db="EMBL/GenBank/DDBJ databases">
        <authorList>
            <consortium name="ENA_rothamsted_submissions"/>
            <consortium name="culmorum"/>
            <person name="King R."/>
        </authorList>
    </citation>
    <scope>NUCLEOTIDE SEQUENCE</scope>
</reference>
<evidence type="ECO:0000259" key="12">
    <source>
        <dbReference type="PROSITE" id="PS51898"/>
    </source>
</evidence>
<dbReference type="PANTHER" id="PTHR13578:SF20">
    <property type="entry name" value="POLYCOMB PROTEIN ASX"/>
    <property type="match status" value="1"/>
</dbReference>
<keyword evidence="4" id="KW-0479">Metal-binding</keyword>
<dbReference type="GO" id="GO:0003682">
    <property type="term" value="F:chromatin binding"/>
    <property type="evidence" value="ECO:0007669"/>
    <property type="project" value="TreeGrafter"/>
</dbReference>
<feature type="region of interest" description="Disordered" evidence="11">
    <location>
        <begin position="534"/>
        <end position="577"/>
    </location>
</feature>
<feature type="compositionally biased region" description="Low complexity" evidence="11">
    <location>
        <begin position="430"/>
        <end position="439"/>
    </location>
</feature>
<name>A0A9N9X0H7_PHACE</name>
<dbReference type="InterPro" id="IPR011010">
    <property type="entry name" value="DNA_brk_join_enz"/>
</dbReference>
<evidence type="ECO:0000256" key="3">
    <source>
        <dbReference type="ARBA" id="ARBA00022491"/>
    </source>
</evidence>
<feature type="region of interest" description="Disordered" evidence="11">
    <location>
        <begin position="411"/>
        <end position="447"/>
    </location>
</feature>
<feature type="compositionally biased region" description="Low complexity" evidence="11">
    <location>
        <begin position="37"/>
        <end position="47"/>
    </location>
</feature>
<keyword evidence="7" id="KW-0805">Transcription regulation</keyword>
<protein>
    <submittedName>
        <fullName evidence="14">Uncharacterized protein</fullName>
    </submittedName>
</protein>
<sequence length="2182" mass="238739">MEIDVTPDTISEKNSSNSSHGDDEKDDNPSATIQNVSNTNLSTSNSNKDYQEHERTNTKKQKTIKHALRHQAKRRRKNTTIASNTNSLPRIIVKPLPTQTVEETTLNIVPTPTSRTPTMREVLASIPGFNMKPRKRTTKKLSTAAQLEQTKAGCIDLETPDSILVNTNLRHLLNKATFAALPLLYQNKLVQLLPSVDRNIVASSSDPSSIEINSGFHNEFFARACLEWQDRLAEGEFTPENQQKLKLEADKERNKVDPWKLKHFEPIWGDRSEPTTSTSINVHSTSESSRPPIKTTIKLRPSTTNMTKQSKTTAPPPMKRLRTVGAMTRSCTSMKSELTTLVENKIPIPDLLPIKQLQKEEVPLKSECSVSIVIETPVNDNLVQLQEKCIVNISDTILENNEETIIICSSKRPRSPSIESEQNSPKRKTPSPLSESLLPTSIPMDTSEPEKDVILEELQEVASEAPSDDDKASETMSETAVIEEVNMYDYEKDKILDENSSSLSSIAIHHMEENSSNETIETVDSLQLHVDYKEDTNQTDETSSTTTTTTDVKSEQEDQEEQEETMTSTPDMSDLAPMETDPLQITEHDTENSESNPEEKESYTLAVEEIDEQEMHGILENENAEVNSEIPEQPVELGEESIVEDTFQILPNTLILQEQSIVINKPSCSEECGNDNYIAVTAEKLASVEECDLVLAQLSETNFNVRSIPDEDDRFIDAENYVLESGQISIANADEEEKERDAVDIQATLFGENEQGATEECCWGMVDSSTEKLLQIPSVHALDNTVPTPVEIVGTDKIKEHVQMIPIQEEHVQMIPMQEDHVQVMPMQENHVQVSMQENHIQVVPMQENHIQVIPMQEEHVQVMPIQQEHVQVMPEVMPIQQEHVQVMPMLEEHSQVIPMQEDHAQVMSMQDDHAQVMPMQDDHVHVMPMQDDHVQVMPMQDDHVQVIPMPDDHVQVIPMQEELEVKLERGTFPVVMNDWPYDVNIDSDMVAAALGNTEGHNSTKEMEKANGGFSEFAGSGNQVKLELEVTLTPEILSSDSMITSTVSTSGGGANLMGTLAVSKAPTKTVIPPTTIVCLPSTVTTAAMMNSVVNEVTQCAPLPRPGTVQSSSALPLLSLSTSQPIRAVTSHGKVRPRGAPSAGGGNAGGGGGGGSRGRGGSKPPPGAVNLERSYQICQAVIQNSPNRDQLRGQLKPPPSLLAVAHANNKKNESNSSDSPSDIEEAAQNALLTMIPEKSKERYDIAYRKFENWCEEKKVKHINEKVMLAYFEGHKSLKASTLWSGYSMLRCEIALEKYIDIKKYTNLLAFLKRQSDGYQAKKSNVLSKEHISQFLMKADDKTFLMAKVAMIIGIYGACRKSELTFLRIEDVVDEHSYFLVNIPMTKTKVVREFIITMGDIDGLNLVEILRKYMKLCPQNLKHNRFFVKYNSGKCGVQPVGINTFGNLPKTIARFIGLPNSVLFTGHCFRRSSATLLADSGADLTRIKRHGGWKSSSVAEGYVENSLQNKKKTATDILGQTNNQITTSSTSSTSLTSGINISNCTNCVINANAVQLDNLVARRPPQQRPRQNVRPTPDARGRRRRGLPRGRGRGLPIERQQWLQGGRGGAAEGACGTALPAAAAPTESAGGGAARVHVRAGHTGDDGGVAAGVGFESRYVLLADILLYLDGKSRPVVEEEAVLRANHVILCEAEDFNKRHIFALCLQTSAMKSSPHEMVDGQTPMGVGQYILVQRAGLHDPHHHHATPRSSSAPPAQQQMGGASVGGGAPPQVAQVGGAGRGRPASVEVDHPSLQGQPLGSNDFVVQCPNPGTQAVTRRQRLPSGVVYGDVSLDGPPHSAYTIIGGGAENVAAMHDHPAAAMQSQLAAFQKKAAEQASCACSLKAMVVCKKCGAFCHDDCIGPGKKKAAEQASCACSLKPMVVCKKCDAMTTASDWGRAWVGEVGRALGLHAVGGASEQAMVSSLLDRRDIGMGKDHFHFSMTLNGCRGISMISEKGSCPVDNLNGQGIGPGRSVSSSGRRGIASKGTFLEYSRKTLHEHSDEYPHHSEYSEGGIRSSLASRQHGLLAKLPFYGLPPQLCSLLASFLSNRSLHVVVDGVSSDSLIINAGVPQGSILAPTLFLLHINDLLEATHVQYTSSRMIVPSIPPSLPGLQYQPGKLETNEGEMLTTYKYGLGNNSRMGIQ</sequence>
<dbReference type="EMBL" id="OU896716">
    <property type="protein sequence ID" value="CAG9814340.1"/>
    <property type="molecule type" value="Genomic_DNA"/>
</dbReference>
<dbReference type="Pfam" id="PF13919">
    <property type="entry name" value="ASXH"/>
    <property type="match status" value="1"/>
</dbReference>
<feature type="region of interest" description="Disordered" evidence="11">
    <location>
        <begin position="1"/>
        <end position="84"/>
    </location>
</feature>
<dbReference type="InterPro" id="IPR024811">
    <property type="entry name" value="ASX/ASX-like"/>
</dbReference>
<accession>A0A9N9X0H7</accession>
<evidence type="ECO:0000259" key="13">
    <source>
        <dbReference type="PROSITE" id="PS51916"/>
    </source>
</evidence>
<feature type="compositionally biased region" description="Gly residues" evidence="11">
    <location>
        <begin position="1141"/>
        <end position="1160"/>
    </location>
</feature>
<keyword evidence="6" id="KW-0862">Zinc</keyword>
<feature type="compositionally biased region" description="Basic residues" evidence="11">
    <location>
        <begin position="1579"/>
        <end position="1590"/>
    </location>
</feature>